<evidence type="ECO:0000256" key="3">
    <source>
        <dbReference type="SAM" id="Phobius"/>
    </source>
</evidence>
<dbReference type="InterPro" id="IPR043130">
    <property type="entry name" value="CDP-OH_PTrfase_TM_dom"/>
</dbReference>
<accession>A0ABS9VQE6</accession>
<sequence>MASQPSPLFVPVGTNPAQLFGMDAKVRACRIAKNMGLETADQPTPGLPVLLANMAFAWDPAWLREISGRPGAVLTLQGTPVLAHVPAGKDPAPVAAAMEGGGSLDGYELVDAASAELNNAQLRKRERPFVLPLDPESPVGVEKAAYDGAYKGVTDILTLYLWRRPAFHLTRWAAQAGMSPNMITAIGAVFCVLAFYLFWIGDYWLGVASGFVFMVLDTVDGKLARCTGASSKWGNVFDHGIDLIHPPFWWWAWIHGLDAYGTPLEPVYATVLLWVIVGGYIAQRVIEGIFMRRFNRMHIHVWQKIDSQFRLITARRNPNMVILVAALLFGHPDVGIELVALWTLLSLIFHAVRLTQATAAHDRGEPIVSWLA</sequence>
<organism evidence="4 5">
    <name type="scientific">Sphingomonas telluris</name>
    <dbReference type="NCBI Taxonomy" id="2907998"/>
    <lineage>
        <taxon>Bacteria</taxon>
        <taxon>Pseudomonadati</taxon>
        <taxon>Pseudomonadota</taxon>
        <taxon>Alphaproteobacteria</taxon>
        <taxon>Sphingomonadales</taxon>
        <taxon>Sphingomonadaceae</taxon>
        <taxon>Sphingomonas</taxon>
    </lineage>
</organism>
<dbReference type="Pfam" id="PF01066">
    <property type="entry name" value="CDP-OH_P_transf"/>
    <property type="match status" value="1"/>
</dbReference>
<evidence type="ECO:0000256" key="2">
    <source>
        <dbReference type="RuleBase" id="RU003750"/>
    </source>
</evidence>
<feature type="transmembrane region" description="Helical" evidence="3">
    <location>
        <begin position="181"/>
        <end position="201"/>
    </location>
</feature>
<keyword evidence="3" id="KW-1133">Transmembrane helix</keyword>
<keyword evidence="1 2" id="KW-0808">Transferase</keyword>
<dbReference type="Gene3D" id="1.20.120.1760">
    <property type="match status" value="1"/>
</dbReference>
<proteinExistence type="inferred from homology"/>
<dbReference type="Proteomes" id="UP001203058">
    <property type="component" value="Unassembled WGS sequence"/>
</dbReference>
<gene>
    <name evidence="4" type="ORF">LZ016_13950</name>
</gene>
<evidence type="ECO:0000313" key="5">
    <source>
        <dbReference type="Proteomes" id="UP001203058"/>
    </source>
</evidence>
<protein>
    <submittedName>
        <fullName evidence="4">CDP-alcohol phosphatidyltransferase family protein</fullName>
    </submittedName>
</protein>
<evidence type="ECO:0000313" key="4">
    <source>
        <dbReference type="EMBL" id="MCH8617196.1"/>
    </source>
</evidence>
<dbReference type="EMBL" id="JAKZHW010000002">
    <property type="protein sequence ID" value="MCH8617196.1"/>
    <property type="molecule type" value="Genomic_DNA"/>
</dbReference>
<dbReference type="InterPro" id="IPR048254">
    <property type="entry name" value="CDP_ALCOHOL_P_TRANSF_CS"/>
</dbReference>
<name>A0ABS9VQE6_9SPHN</name>
<dbReference type="RefSeq" id="WP_241448060.1">
    <property type="nucleotide sequence ID" value="NZ_JAKZHW010000002.1"/>
</dbReference>
<keyword evidence="3" id="KW-0472">Membrane</keyword>
<keyword evidence="3" id="KW-0812">Transmembrane</keyword>
<feature type="transmembrane region" description="Helical" evidence="3">
    <location>
        <begin position="267"/>
        <end position="286"/>
    </location>
</feature>
<comment type="caution">
    <text evidence="4">The sequence shown here is derived from an EMBL/GenBank/DDBJ whole genome shotgun (WGS) entry which is preliminary data.</text>
</comment>
<evidence type="ECO:0000256" key="1">
    <source>
        <dbReference type="ARBA" id="ARBA00022679"/>
    </source>
</evidence>
<comment type="similarity">
    <text evidence="2">Belongs to the CDP-alcohol phosphatidyltransferase class-I family.</text>
</comment>
<dbReference type="PROSITE" id="PS00379">
    <property type="entry name" value="CDP_ALCOHOL_P_TRANSF"/>
    <property type="match status" value="1"/>
</dbReference>
<dbReference type="InterPro" id="IPR000462">
    <property type="entry name" value="CDP-OH_P_trans"/>
</dbReference>
<keyword evidence="5" id="KW-1185">Reference proteome</keyword>
<reference evidence="4 5" key="1">
    <citation type="submission" date="2022-03" db="EMBL/GenBank/DDBJ databases">
        <authorList>
            <person name="Jo J.-H."/>
            <person name="Im W.-T."/>
        </authorList>
    </citation>
    <scope>NUCLEOTIDE SEQUENCE [LARGE SCALE GENOMIC DNA]</scope>
    <source>
        <strain evidence="4 5">SM33</strain>
    </source>
</reference>
<feature type="transmembrane region" description="Helical" evidence="3">
    <location>
        <begin position="320"/>
        <end position="345"/>
    </location>
</feature>